<dbReference type="FunFam" id="3.40.50.10140:FF:000007">
    <property type="entry name" value="Disease resistance protein (TIR-NBS-LRR class)"/>
    <property type="match status" value="1"/>
</dbReference>
<evidence type="ECO:0000256" key="1">
    <source>
        <dbReference type="ARBA" id="ARBA00022737"/>
    </source>
</evidence>
<dbReference type="AlphaFoldDB" id="A0A2N9FYU9"/>
<keyword evidence="1" id="KW-0677">Repeat</keyword>
<dbReference type="InterPro" id="IPR042197">
    <property type="entry name" value="Apaf_helical"/>
</dbReference>
<evidence type="ECO:0000256" key="4">
    <source>
        <dbReference type="ARBA" id="ARBA00022840"/>
    </source>
</evidence>
<dbReference type="Pfam" id="PF01582">
    <property type="entry name" value="TIR"/>
    <property type="match status" value="1"/>
</dbReference>
<dbReference type="Pfam" id="PF00931">
    <property type="entry name" value="NB-ARC"/>
    <property type="match status" value="1"/>
</dbReference>
<dbReference type="InterPro" id="IPR032675">
    <property type="entry name" value="LRR_dom_sf"/>
</dbReference>
<evidence type="ECO:0000313" key="7">
    <source>
        <dbReference type="EMBL" id="SPC92482.1"/>
    </source>
</evidence>
<dbReference type="PROSITE" id="PS50104">
    <property type="entry name" value="TIR"/>
    <property type="match status" value="1"/>
</dbReference>
<dbReference type="PRINTS" id="PR00364">
    <property type="entry name" value="DISEASERSIST"/>
</dbReference>
<dbReference type="InterPro" id="IPR002182">
    <property type="entry name" value="NB-ARC"/>
</dbReference>
<evidence type="ECO:0000259" key="6">
    <source>
        <dbReference type="PROSITE" id="PS50104"/>
    </source>
</evidence>
<dbReference type="SMART" id="SM00255">
    <property type="entry name" value="TIR"/>
    <property type="match status" value="1"/>
</dbReference>
<dbReference type="SUPFAM" id="SSF52540">
    <property type="entry name" value="P-loop containing nucleoside triphosphate hydrolases"/>
    <property type="match status" value="1"/>
</dbReference>
<dbReference type="GO" id="GO:0006952">
    <property type="term" value="P:defense response"/>
    <property type="evidence" value="ECO:0007669"/>
    <property type="project" value="UniProtKB-KW"/>
</dbReference>
<organism evidence="7">
    <name type="scientific">Fagus sylvatica</name>
    <name type="common">Beechnut</name>
    <dbReference type="NCBI Taxonomy" id="28930"/>
    <lineage>
        <taxon>Eukaryota</taxon>
        <taxon>Viridiplantae</taxon>
        <taxon>Streptophyta</taxon>
        <taxon>Embryophyta</taxon>
        <taxon>Tracheophyta</taxon>
        <taxon>Spermatophyta</taxon>
        <taxon>Magnoliopsida</taxon>
        <taxon>eudicotyledons</taxon>
        <taxon>Gunneridae</taxon>
        <taxon>Pentapetalae</taxon>
        <taxon>rosids</taxon>
        <taxon>fabids</taxon>
        <taxon>Fagales</taxon>
        <taxon>Fagaceae</taxon>
        <taxon>Fagus</taxon>
    </lineage>
</organism>
<dbReference type="PANTHER" id="PTHR36766:SF61">
    <property type="entry name" value="NB-ARC DOMAIN DISEASE RESISTANCE PROTEIN"/>
    <property type="match status" value="1"/>
</dbReference>
<dbReference type="Gene3D" id="3.80.10.10">
    <property type="entry name" value="Ribonuclease Inhibitor"/>
    <property type="match status" value="1"/>
</dbReference>
<dbReference type="SUPFAM" id="SSF52047">
    <property type="entry name" value="RNI-like"/>
    <property type="match status" value="1"/>
</dbReference>
<dbReference type="Gene3D" id="1.10.8.430">
    <property type="entry name" value="Helical domain of apoptotic protease-activating factors"/>
    <property type="match status" value="1"/>
</dbReference>
<dbReference type="GO" id="GO:0007165">
    <property type="term" value="P:signal transduction"/>
    <property type="evidence" value="ECO:0007669"/>
    <property type="project" value="InterPro"/>
</dbReference>
<gene>
    <name evidence="7" type="ORF">FSB_LOCUS20364</name>
</gene>
<name>A0A2N9FYU9_FAGSY</name>
<sequence>MDVTASSTSPTSSSSTARWKYDVFLSFRGEDTRNSFTDLIYAALIKEDINTFKDDENLEKGKLISELFKVIEQSRFAIVIFSKDYASSTWCLDELAKIVQCEKDRGMTVLPVFYDVQPSNVRSKKEKGTFARALIEHEKKNTEKVQQWRDALTHMISGNLSYTVSKDTEGLVEKATEKQWPLTYEEISSDLNKLELTMSTIQAVLQDAEEKQVKNQGLTVWLGQVKDVFYDAADVRDEFECEALRRQVVKRHGSTDSASYSSFNPRDFSHKIKVIRERFEEIAKVRAQFHLVKRLDDKLIVQREMTHSFVSDSDVIGRDDDKEKIIDLLMHPNEDGTVPVISIVGIGGLGKTTLAQWVYNDERVAKKFDSRIWKVPMEVRIVVTTRSHKVATVMAPGPIHDLIGLPEDDCLVLFLKWAFVEGEEKKYPKLVEIGKQIVKKCSGVPLAVRTLGSLLYSKTEERDWISIRDNEIWKLEQKEDDILPAFKHLRLLDLRFSTLEALPSSIGTLKHLRYLNLEYNRHIKKLPNSICDLQNLETLILFGCEELEELPRDIRKMNLAALPEWLPNLTSLQKLQIWGCRKLSSLPEGMGRLTALRELKIDSCGELSKNCEREVGVEWPKIKHIPQIEITQ</sequence>
<dbReference type="EMBL" id="OIVN01001312">
    <property type="protein sequence ID" value="SPC92482.1"/>
    <property type="molecule type" value="Genomic_DNA"/>
</dbReference>
<dbReference type="GO" id="GO:0051707">
    <property type="term" value="P:response to other organism"/>
    <property type="evidence" value="ECO:0007669"/>
    <property type="project" value="UniProtKB-ARBA"/>
</dbReference>
<dbReference type="InterPro" id="IPR027417">
    <property type="entry name" value="P-loop_NTPase"/>
</dbReference>
<evidence type="ECO:0000256" key="2">
    <source>
        <dbReference type="ARBA" id="ARBA00022741"/>
    </source>
</evidence>
<dbReference type="GO" id="GO:0043531">
    <property type="term" value="F:ADP binding"/>
    <property type="evidence" value="ECO:0007669"/>
    <property type="project" value="InterPro"/>
</dbReference>
<dbReference type="GO" id="GO:0005524">
    <property type="term" value="F:ATP binding"/>
    <property type="evidence" value="ECO:0007669"/>
    <property type="project" value="UniProtKB-KW"/>
</dbReference>
<protein>
    <recommendedName>
        <fullName evidence="6">TIR domain-containing protein</fullName>
    </recommendedName>
</protein>
<dbReference type="Pfam" id="PF23598">
    <property type="entry name" value="LRR_14"/>
    <property type="match status" value="1"/>
</dbReference>
<dbReference type="InterPro" id="IPR000157">
    <property type="entry name" value="TIR_dom"/>
</dbReference>
<dbReference type="InterPro" id="IPR055414">
    <property type="entry name" value="LRR_R13L4/SHOC2-like"/>
</dbReference>
<dbReference type="Gene3D" id="3.40.50.10140">
    <property type="entry name" value="Toll/interleukin-1 receptor homology (TIR) domain"/>
    <property type="match status" value="1"/>
</dbReference>
<dbReference type="SUPFAM" id="SSF52200">
    <property type="entry name" value="Toll/Interleukin receptor TIR domain"/>
    <property type="match status" value="1"/>
</dbReference>
<evidence type="ECO:0000256" key="5">
    <source>
        <dbReference type="ARBA" id="ARBA00023027"/>
    </source>
</evidence>
<keyword evidence="4" id="KW-0067">ATP-binding</keyword>
<dbReference type="InterPro" id="IPR035897">
    <property type="entry name" value="Toll_tir_struct_dom_sf"/>
</dbReference>
<feature type="domain" description="TIR" evidence="6">
    <location>
        <begin position="19"/>
        <end position="156"/>
    </location>
</feature>
<reference evidence="7" key="1">
    <citation type="submission" date="2018-02" db="EMBL/GenBank/DDBJ databases">
        <authorList>
            <person name="Cohen D.B."/>
            <person name="Kent A.D."/>
        </authorList>
    </citation>
    <scope>NUCLEOTIDE SEQUENCE</scope>
</reference>
<dbReference type="InterPro" id="IPR041118">
    <property type="entry name" value="Rx_N"/>
</dbReference>
<proteinExistence type="predicted"/>
<accession>A0A2N9FYU9</accession>
<dbReference type="Gene3D" id="3.40.50.300">
    <property type="entry name" value="P-loop containing nucleotide triphosphate hydrolases"/>
    <property type="match status" value="1"/>
</dbReference>
<evidence type="ECO:0000256" key="3">
    <source>
        <dbReference type="ARBA" id="ARBA00022821"/>
    </source>
</evidence>
<keyword evidence="2" id="KW-0547">Nucleotide-binding</keyword>
<dbReference type="Pfam" id="PF18052">
    <property type="entry name" value="Rx_N"/>
    <property type="match status" value="1"/>
</dbReference>
<keyword evidence="3" id="KW-0611">Plant defense</keyword>
<keyword evidence="5" id="KW-0520">NAD</keyword>
<dbReference type="Gene3D" id="1.20.5.4130">
    <property type="match status" value="1"/>
</dbReference>
<dbReference type="PANTHER" id="PTHR36766">
    <property type="entry name" value="PLANT BROAD-SPECTRUM MILDEW RESISTANCE PROTEIN RPW8"/>
    <property type="match status" value="1"/>
</dbReference>